<evidence type="ECO:0000256" key="3">
    <source>
        <dbReference type="SAM" id="Phobius"/>
    </source>
</evidence>
<keyword evidence="3" id="KW-1133">Transmembrane helix</keyword>
<dbReference type="OrthoDB" id="265282at2759"/>
<feature type="signal peptide" evidence="4">
    <location>
        <begin position="1"/>
        <end position="19"/>
    </location>
</feature>
<keyword evidence="3" id="KW-0472">Membrane</keyword>
<feature type="compositionally biased region" description="Low complexity" evidence="2">
    <location>
        <begin position="158"/>
        <end position="167"/>
    </location>
</feature>
<dbReference type="EMBL" id="MKKU01000257">
    <property type="protein sequence ID" value="RNF17567.1"/>
    <property type="molecule type" value="Genomic_DNA"/>
</dbReference>
<protein>
    <submittedName>
        <fullName evidence="5">Uncharacterized protein</fullName>
    </submittedName>
</protein>
<evidence type="ECO:0000256" key="4">
    <source>
        <dbReference type="SAM" id="SignalP"/>
    </source>
</evidence>
<evidence type="ECO:0000313" key="6">
    <source>
        <dbReference type="Proteomes" id="UP000284403"/>
    </source>
</evidence>
<keyword evidence="6" id="KW-1185">Reference proteome</keyword>
<evidence type="ECO:0000313" key="5">
    <source>
        <dbReference type="EMBL" id="RNF17567.1"/>
    </source>
</evidence>
<keyword evidence="1" id="KW-0175">Coiled coil</keyword>
<feature type="coiled-coil region" evidence="1">
    <location>
        <begin position="559"/>
        <end position="591"/>
    </location>
</feature>
<feature type="compositionally biased region" description="Low complexity" evidence="2">
    <location>
        <begin position="685"/>
        <end position="701"/>
    </location>
</feature>
<comment type="caution">
    <text evidence="5">The sequence shown here is derived from an EMBL/GenBank/DDBJ whole genome shotgun (WGS) entry which is preliminary data.</text>
</comment>
<keyword evidence="4" id="KW-0732">Signal</keyword>
<feature type="region of interest" description="Disordered" evidence="2">
    <location>
        <begin position="658"/>
        <end position="766"/>
    </location>
</feature>
<dbReference type="GeneID" id="40318369"/>
<dbReference type="PANTHER" id="PTHR37028">
    <property type="entry name" value="UNNAMED PRODUCT-RELATED"/>
    <property type="match status" value="1"/>
</dbReference>
<sequence length="807" mass="89248">MQPCAFALLVPSLSVLVLSLPLATAFTVVVVVVVVFVYVCAAAGTAFMLDSIDISSRARPAAATATSWFDAISTNFRAAAAKERGYDPFSFVSSRPPEATELTPSTIRYNEDSAASPRNEFSAGQSPVAPAHEELRDEPTDVASSEPASHGEKTPVIQASTAAATSQRTRHVDLYDDAMRTQLAKRQWEAVEQMRQMMLEKAKVERDCPFRPQLSSYASRIQRPAELAPQNRVYDELLRKEEWRTRKRQEHIKQELEGCTFRPLTLRAAKLKSSAHTHDSHIFSELYAHEEERNHFMREVQPYVVEQLERHMLFKNPAAKPLPEDKINAVVERLFSRSVVVRPEEGTRRRPQSTSPTFKPTVGAHSAHIVAKKRELGNVAENVVERLLNPSGPLRRQAATKQEAGELEQVRSEYVRGLQGLLQREHRRSVIAAKFDLLSDAINKERQSREGPRRSAAEHSAEELVRAAAVVLSAVEAQELCGILAAAGAGRLNRDGFLALCAAAVEAHPNPGASPLARLLPPRALTMLQGRFTAADNESQEGDARRTALLRELHSPEELERIRARCEERRRQMAEEEYQKRQAVIEEERRQCTFRPPPPRRIPKECHVNHNVAVKPTKADALRRAHIQKTLEGEEHAGGAAAALPLASTKELFGAGAAAGAQAKRHSPQSAADRSLLEPSNVRTRPALAAPAEAASPAAKAPLKRRRGEKTLRSYTTHREGASARKGRSSRSAPAASSDRSSEDAAAAHPRPRKMRTRESVAAAAAPSSLVYRDVVSEHAAFGRDGALSEFGRELILRQLREYRDRR</sequence>
<evidence type="ECO:0000256" key="1">
    <source>
        <dbReference type="SAM" id="Coils"/>
    </source>
</evidence>
<evidence type="ECO:0000256" key="2">
    <source>
        <dbReference type="SAM" id="MobiDB-lite"/>
    </source>
</evidence>
<dbReference type="AlphaFoldDB" id="A0A3R7KYF0"/>
<feature type="transmembrane region" description="Helical" evidence="3">
    <location>
        <begin position="29"/>
        <end position="49"/>
    </location>
</feature>
<dbReference type="Proteomes" id="UP000284403">
    <property type="component" value="Unassembled WGS sequence"/>
</dbReference>
<dbReference type="PANTHER" id="PTHR37028:SF8">
    <property type="entry name" value="200 KDA ANTIGEN P200"/>
    <property type="match status" value="1"/>
</dbReference>
<reference evidence="5 6" key="1">
    <citation type="journal article" date="2018" name="BMC Genomics">
        <title>Genomic comparison of Trypanosoma conorhini and Trypanosoma rangeli to Trypanosoma cruzi strains of high and low virulence.</title>
        <authorList>
            <person name="Bradwell K.R."/>
            <person name="Koparde V.N."/>
            <person name="Matveyev A.V."/>
            <person name="Serrano M.G."/>
            <person name="Alves J.M."/>
            <person name="Parikh H."/>
            <person name="Huang B."/>
            <person name="Lee V."/>
            <person name="Espinosa-Alvarez O."/>
            <person name="Ortiz P.A."/>
            <person name="Costa-Martins A.G."/>
            <person name="Teixeira M.M."/>
            <person name="Buck G.A."/>
        </authorList>
    </citation>
    <scope>NUCLEOTIDE SEQUENCE [LARGE SCALE GENOMIC DNA]</scope>
    <source>
        <strain evidence="5 6">025E</strain>
    </source>
</reference>
<feature type="compositionally biased region" description="Low complexity" evidence="2">
    <location>
        <begin position="730"/>
        <end position="748"/>
    </location>
</feature>
<feature type="compositionally biased region" description="Basic and acidic residues" evidence="2">
    <location>
        <begin position="709"/>
        <end position="723"/>
    </location>
</feature>
<feature type="region of interest" description="Disordered" evidence="2">
    <location>
        <begin position="342"/>
        <end position="365"/>
    </location>
</feature>
<gene>
    <name evidence="5" type="ORF">Tco025E_04758</name>
</gene>
<feature type="chain" id="PRO_5018523725" evidence="4">
    <location>
        <begin position="20"/>
        <end position="807"/>
    </location>
</feature>
<organism evidence="5 6">
    <name type="scientific">Trypanosoma conorhini</name>
    <dbReference type="NCBI Taxonomy" id="83891"/>
    <lineage>
        <taxon>Eukaryota</taxon>
        <taxon>Discoba</taxon>
        <taxon>Euglenozoa</taxon>
        <taxon>Kinetoplastea</taxon>
        <taxon>Metakinetoplastina</taxon>
        <taxon>Trypanosomatida</taxon>
        <taxon>Trypanosomatidae</taxon>
        <taxon>Trypanosoma</taxon>
    </lineage>
</organism>
<proteinExistence type="predicted"/>
<dbReference type="RefSeq" id="XP_029228208.1">
    <property type="nucleotide sequence ID" value="XM_029371664.1"/>
</dbReference>
<keyword evidence="3" id="KW-0812">Transmembrane</keyword>
<feature type="region of interest" description="Disordered" evidence="2">
    <location>
        <begin position="92"/>
        <end position="168"/>
    </location>
</feature>
<name>A0A3R7KYF0_9TRYP</name>
<accession>A0A3R7KYF0</accession>